<proteinExistence type="predicted"/>
<feature type="non-terminal residue" evidence="2">
    <location>
        <position position="264"/>
    </location>
</feature>
<dbReference type="Proteomes" id="UP000749646">
    <property type="component" value="Unassembled WGS sequence"/>
</dbReference>
<evidence type="ECO:0000313" key="2">
    <source>
        <dbReference type="EMBL" id="KAF9976690.1"/>
    </source>
</evidence>
<gene>
    <name evidence="2" type="ORF">BGZ65_007722</name>
</gene>
<dbReference type="SUPFAM" id="SSF81383">
    <property type="entry name" value="F-box domain"/>
    <property type="match status" value="1"/>
</dbReference>
<dbReference type="OrthoDB" id="2432222at2759"/>
<feature type="domain" description="F-box" evidence="1">
    <location>
        <begin position="10"/>
        <end position="49"/>
    </location>
</feature>
<dbReference type="InterPro" id="IPR036047">
    <property type="entry name" value="F-box-like_dom_sf"/>
</dbReference>
<dbReference type="EMBL" id="JAAAHW010004244">
    <property type="protein sequence ID" value="KAF9976690.1"/>
    <property type="molecule type" value="Genomic_DNA"/>
</dbReference>
<dbReference type="InterPro" id="IPR032675">
    <property type="entry name" value="LRR_dom_sf"/>
</dbReference>
<evidence type="ECO:0000313" key="3">
    <source>
        <dbReference type="Proteomes" id="UP000749646"/>
    </source>
</evidence>
<protein>
    <recommendedName>
        <fullName evidence="1">F-box domain-containing protein</fullName>
    </recommendedName>
</protein>
<comment type="caution">
    <text evidence="2">The sequence shown here is derived from an EMBL/GenBank/DDBJ whole genome shotgun (WGS) entry which is preliminary data.</text>
</comment>
<reference evidence="2" key="1">
    <citation type="journal article" date="2020" name="Fungal Divers.">
        <title>Resolving the Mortierellaceae phylogeny through synthesis of multi-gene phylogenetics and phylogenomics.</title>
        <authorList>
            <person name="Vandepol N."/>
            <person name="Liber J."/>
            <person name="Desiro A."/>
            <person name="Na H."/>
            <person name="Kennedy M."/>
            <person name="Barry K."/>
            <person name="Grigoriev I.V."/>
            <person name="Miller A.N."/>
            <person name="O'Donnell K."/>
            <person name="Stajich J.E."/>
            <person name="Bonito G."/>
        </authorList>
    </citation>
    <scope>NUCLEOTIDE SEQUENCE</scope>
    <source>
        <strain evidence="2">MES-2147</strain>
    </source>
</reference>
<name>A0A9P6JGY2_9FUNG</name>
<sequence>MQSAHPLEIPEIVSYVASYVRKRNLTTCALVSKTWYQAFNPFIWHDINCEFEGPYLPEALHRHTQLVRTLKADYSSGKEGRKKLLDLRFPNLVSLDLSIILLHEDMKEWVLDHSSVTHLNLNASDLNPVFWSTLFGFRHLKNLTVWRLELSGKDVDTFWQLCTHLERLEVFFPKISYPGNTLSMEFLSIKEFKLCYFNHKVEDFIPKFLQRCPSLTSFWVYGKDSPEFISSISELVAARTWPHLHSITIMACKIASDTRSKIIR</sequence>
<evidence type="ECO:0000259" key="1">
    <source>
        <dbReference type="Pfam" id="PF12937"/>
    </source>
</evidence>
<dbReference type="Pfam" id="PF12937">
    <property type="entry name" value="F-box-like"/>
    <property type="match status" value="1"/>
</dbReference>
<dbReference type="InterPro" id="IPR001810">
    <property type="entry name" value="F-box_dom"/>
</dbReference>
<dbReference type="AlphaFoldDB" id="A0A9P6JGY2"/>
<accession>A0A9P6JGY2</accession>
<organism evidence="2 3">
    <name type="scientific">Modicella reniformis</name>
    <dbReference type="NCBI Taxonomy" id="1440133"/>
    <lineage>
        <taxon>Eukaryota</taxon>
        <taxon>Fungi</taxon>
        <taxon>Fungi incertae sedis</taxon>
        <taxon>Mucoromycota</taxon>
        <taxon>Mortierellomycotina</taxon>
        <taxon>Mortierellomycetes</taxon>
        <taxon>Mortierellales</taxon>
        <taxon>Mortierellaceae</taxon>
        <taxon>Modicella</taxon>
    </lineage>
</organism>
<keyword evidence="3" id="KW-1185">Reference proteome</keyword>
<dbReference type="SUPFAM" id="SSF52047">
    <property type="entry name" value="RNI-like"/>
    <property type="match status" value="1"/>
</dbReference>
<dbReference type="Gene3D" id="3.80.10.10">
    <property type="entry name" value="Ribonuclease Inhibitor"/>
    <property type="match status" value="1"/>
</dbReference>